<sequence>MSERLKFEGRLLEKEAEAKSLKLRIEGLRDSIRNQLDPFESVENLKAHIVAGQAVDLSELHVKYRETLEEIRNIKAELGKG</sequence>
<accession>A0A445MWP5</accession>
<evidence type="ECO:0000313" key="1">
    <source>
        <dbReference type="EMBL" id="SPD73802.1"/>
    </source>
</evidence>
<dbReference type="EMBL" id="OJIN01000110">
    <property type="protein sequence ID" value="SPD73802.1"/>
    <property type="molecule type" value="Genomic_DNA"/>
</dbReference>
<dbReference type="AlphaFoldDB" id="A0A445MWP5"/>
<name>A0A445MWP5_9BACT</name>
<gene>
    <name evidence="1" type="ORF">PITCH_A1980005</name>
</gene>
<organism evidence="1">
    <name type="scientific">uncultured Desulfobacterium sp</name>
    <dbReference type="NCBI Taxonomy" id="201089"/>
    <lineage>
        <taxon>Bacteria</taxon>
        <taxon>Pseudomonadati</taxon>
        <taxon>Thermodesulfobacteriota</taxon>
        <taxon>Desulfobacteria</taxon>
        <taxon>Desulfobacterales</taxon>
        <taxon>Desulfobacteriaceae</taxon>
        <taxon>Desulfobacterium</taxon>
        <taxon>environmental samples</taxon>
    </lineage>
</organism>
<reference evidence="1" key="1">
    <citation type="submission" date="2018-01" db="EMBL/GenBank/DDBJ databases">
        <authorList>
            <person name="Regsiter A."/>
            <person name="William W."/>
        </authorList>
    </citation>
    <scope>NUCLEOTIDE SEQUENCE</scope>
    <source>
        <strain evidence="1">TRIP AH-1</strain>
    </source>
</reference>
<proteinExistence type="predicted"/>
<protein>
    <submittedName>
        <fullName evidence="1">Uncharacterized protein</fullName>
    </submittedName>
</protein>